<accession>A0ABT7N2A9</accession>
<dbReference type="InterPro" id="IPR011335">
    <property type="entry name" value="Restrct_endonuc-II-like"/>
</dbReference>
<evidence type="ECO:0000313" key="2">
    <source>
        <dbReference type="Proteomes" id="UP001235064"/>
    </source>
</evidence>
<dbReference type="Gene3D" id="3.40.960.10">
    <property type="entry name" value="VSR Endonuclease"/>
    <property type="match status" value="1"/>
</dbReference>
<proteinExistence type="predicted"/>
<reference evidence="1 2" key="1">
    <citation type="submission" date="2023-06" db="EMBL/GenBank/DDBJ databases">
        <title>Microbacterium sp. nov., isolated from a waste landfill.</title>
        <authorList>
            <person name="Wen W."/>
        </authorList>
    </citation>
    <scope>NUCLEOTIDE SEQUENCE [LARGE SCALE GENOMIC DNA]</scope>
    <source>
        <strain evidence="1 2">ASV49</strain>
    </source>
</reference>
<evidence type="ECO:0000313" key="1">
    <source>
        <dbReference type="EMBL" id="MDL9980827.1"/>
    </source>
</evidence>
<dbReference type="Proteomes" id="UP001235064">
    <property type="component" value="Unassembled WGS sequence"/>
</dbReference>
<dbReference type="EMBL" id="JASXSZ010000005">
    <property type="protein sequence ID" value="MDL9980827.1"/>
    <property type="molecule type" value="Genomic_DNA"/>
</dbReference>
<organism evidence="1 2">
    <name type="scientific">Microbacterium candidum</name>
    <dbReference type="NCBI Taxonomy" id="3041922"/>
    <lineage>
        <taxon>Bacteria</taxon>
        <taxon>Bacillati</taxon>
        <taxon>Actinomycetota</taxon>
        <taxon>Actinomycetes</taxon>
        <taxon>Micrococcales</taxon>
        <taxon>Microbacteriaceae</taxon>
        <taxon>Microbacterium</taxon>
    </lineage>
</organism>
<dbReference type="RefSeq" id="WP_286289783.1">
    <property type="nucleotide sequence ID" value="NZ_JASXSZ010000005.1"/>
</dbReference>
<protein>
    <recommendedName>
        <fullName evidence="3">DUF559 domain-containing protein</fullName>
    </recommendedName>
</protein>
<name>A0ABT7N2A9_9MICO</name>
<keyword evidence="2" id="KW-1185">Reference proteome</keyword>
<dbReference type="SUPFAM" id="SSF52980">
    <property type="entry name" value="Restriction endonuclease-like"/>
    <property type="match status" value="1"/>
</dbReference>
<sequence length="137" mass="15698">MADIAAAIATWPGRRGIRNLRRAIELVDPNAESPKESELRVLLIEAGLPHPVPQHVVHDRDGRLVARVDLAYPDRLIAIEYEGDHHREREQWRADLARRRRLESLGWRYIPVTQADLDDPHALLADLSSALRHRFAT</sequence>
<gene>
    <name evidence="1" type="ORF">QSV35_15920</name>
</gene>
<evidence type="ECO:0008006" key="3">
    <source>
        <dbReference type="Google" id="ProtNLM"/>
    </source>
</evidence>
<comment type="caution">
    <text evidence="1">The sequence shown here is derived from an EMBL/GenBank/DDBJ whole genome shotgun (WGS) entry which is preliminary data.</text>
</comment>